<comment type="subcellular location">
    <subcellularLocation>
        <location evidence="1 7">Cell outer membrane</location>
        <topology evidence="1 7">Multi-pass membrane protein</topology>
    </subcellularLocation>
</comment>
<comment type="similarity">
    <text evidence="7">Belongs to the TonB-dependent receptor family.</text>
</comment>
<proteinExistence type="inferred from homology"/>
<dbReference type="SUPFAM" id="SSF49464">
    <property type="entry name" value="Carboxypeptidase regulatory domain-like"/>
    <property type="match status" value="1"/>
</dbReference>
<dbReference type="Pfam" id="PF07660">
    <property type="entry name" value="STN"/>
    <property type="match status" value="1"/>
</dbReference>
<evidence type="ECO:0000256" key="6">
    <source>
        <dbReference type="ARBA" id="ARBA00023237"/>
    </source>
</evidence>
<dbReference type="AlphaFoldDB" id="A0A223V6W3"/>
<dbReference type="KEGG" id="marb:CJ263_12905"/>
<evidence type="ECO:0000259" key="9">
    <source>
        <dbReference type="SMART" id="SM00965"/>
    </source>
</evidence>
<dbReference type="Gene3D" id="2.60.40.1120">
    <property type="entry name" value="Carboxypeptidase-like, regulatory domain"/>
    <property type="match status" value="1"/>
</dbReference>
<dbReference type="GO" id="GO:0009279">
    <property type="term" value="C:cell outer membrane"/>
    <property type="evidence" value="ECO:0007669"/>
    <property type="project" value="UniProtKB-SubCell"/>
</dbReference>
<dbReference type="Pfam" id="PF07715">
    <property type="entry name" value="Plug"/>
    <property type="match status" value="1"/>
</dbReference>
<dbReference type="InterPro" id="IPR037066">
    <property type="entry name" value="Plug_dom_sf"/>
</dbReference>
<reference evidence="10 11" key="1">
    <citation type="submission" date="2017-08" db="EMBL/GenBank/DDBJ databases">
        <title>The complete genome sequence of Maribacter sp. B1, isolated from deep-sea sediment.</title>
        <authorList>
            <person name="Wu Y.-H."/>
            <person name="Cheng H."/>
            <person name="Xu X.-W."/>
        </authorList>
    </citation>
    <scope>NUCLEOTIDE SEQUENCE [LARGE SCALE GENOMIC DNA]</scope>
    <source>
        <strain evidence="10 11">B1</strain>
    </source>
</reference>
<name>A0A223V6W3_9FLAO</name>
<dbReference type="InterPro" id="IPR008969">
    <property type="entry name" value="CarboxyPept-like_regulatory"/>
</dbReference>
<evidence type="ECO:0000256" key="5">
    <source>
        <dbReference type="ARBA" id="ARBA00023136"/>
    </source>
</evidence>
<protein>
    <submittedName>
        <fullName evidence="10">SusC/RagA family TonB-linked outer membrane protein</fullName>
    </submittedName>
</protein>
<evidence type="ECO:0000256" key="1">
    <source>
        <dbReference type="ARBA" id="ARBA00004571"/>
    </source>
</evidence>
<dbReference type="SMART" id="SM00965">
    <property type="entry name" value="STN"/>
    <property type="match status" value="1"/>
</dbReference>
<evidence type="ECO:0000313" key="10">
    <source>
        <dbReference type="EMBL" id="ASV31036.1"/>
    </source>
</evidence>
<keyword evidence="3 7" id="KW-1134">Transmembrane beta strand</keyword>
<dbReference type="InterPro" id="IPR023997">
    <property type="entry name" value="TonB-dep_OMP_SusC/RagA_CS"/>
</dbReference>
<dbReference type="FunFam" id="2.170.130.10:FF:000008">
    <property type="entry name" value="SusC/RagA family TonB-linked outer membrane protein"/>
    <property type="match status" value="1"/>
</dbReference>
<dbReference type="NCBIfam" id="TIGR04056">
    <property type="entry name" value="OMP_RagA_SusC"/>
    <property type="match status" value="1"/>
</dbReference>
<dbReference type="Proteomes" id="UP000215244">
    <property type="component" value="Chromosome"/>
</dbReference>
<dbReference type="InterPro" id="IPR023996">
    <property type="entry name" value="TonB-dep_OMP_SusC/RagA"/>
</dbReference>
<evidence type="ECO:0000256" key="8">
    <source>
        <dbReference type="SAM" id="MobiDB-lite"/>
    </source>
</evidence>
<dbReference type="Pfam" id="PF13715">
    <property type="entry name" value="CarbopepD_reg_2"/>
    <property type="match status" value="1"/>
</dbReference>
<dbReference type="OrthoDB" id="9768177at2"/>
<keyword evidence="2 7" id="KW-0813">Transport</keyword>
<accession>A0A223V6W3</accession>
<dbReference type="NCBIfam" id="TIGR04057">
    <property type="entry name" value="SusC_RagA_signa"/>
    <property type="match status" value="1"/>
</dbReference>
<dbReference type="InterPro" id="IPR011662">
    <property type="entry name" value="Secretin/TonB_short_N"/>
</dbReference>
<sequence>MKKPPKSKEILPWSLNYRLKMRFSLLFFITISFVIQANSSYSQKTKISIERDGATVKEVIDEIEENTEFKFLFHSEEVDLDRKVSIKIKNASIQTVLDLLFKEVNISYEVDSRKILLKKEEVEERKTNLLSKSVMEIPQSKVNGIVTDAEGQPLPGANVVEKGTTNGVTADFDGNFSIDISNSDAILIVSFIGFKTSEVQVNGQSTIIVTLLEDTAGLDEVVVIGYGVVKKSDLTGSVSSVSANEIKDVPITRIDQALVGKVAGVQVKSVSGEPGAAPQIRVRGVGSISAGVDPLYVVDGFPIDNLQMLNPNDIESLDILKDASATAIYGSRGSNGVVLITTKRGKAGKAVITFDTYYGFQTVEKIPEMKNSIEQANWFLDGLKNKNLDAGNDISGPPTSWGFPVPQGIIDVLDGTNSYDEEPLNSIFRTAPQRHYQLTASGGSENIKYAFSGEYMDQDGIVVNSNFKRYSFRSNVDAQLTDRIKVKLNLSPSFTEQKSLPVTGEGCCLGSGVVAAGLQIHNFFPIQNEDGSYFNFEGLSTLAGVYNPLAVAKETQALENRSQFLGNIDLEYKILDELKLNVMLGGRLINTKGMRFRPSLDVFFNEPATGRDEAIASYNWLTEYTLNYNKSFGLHNVAGLVGFTSQKQKDEYNALESNLYPNNLVPTLNAASGITSGSSEVSEWSLLSYLARVNYNYDNKYFLTSSVRTDGSSRFGLNNKYATFPSVALAWVMSQENFLNNSSFTNLLKLRASYGQSGNNNIGNYQQFATINYNKYPFGESVVGGYGPGQIANPLLTWEKQSQINVGLDTGIFNGRINLTMDYFHSTNTDLLLNVNVPSTTGFTNALQNIGEVENKGWELALNTVNFTGKFEWNTNFNISSYKNEVIKLGPTGDPIYSGNNVTQIGEPLGMFYGYLTDGIFKNQAELDMGPIYNPGARDASRVGDIRFKDVSGPDGVPDGIIDNSDNTIMGSPYPDFYYGMSNSFSYKNINLTVNLQGSQGNDVLSVTRDAGNSGRGRVRGYAYSNNYWKSEQDPGDGFTPRPNDSPTGGARRPSQRWVDDGSFLRITNITLSYQVPEEASKKLMLNSLRLYLTATNPFLFTNYVSFNPDVSFRGDPLRPGNEANEYPLGKGLVLGLNVSL</sequence>
<dbReference type="EMBL" id="CP022957">
    <property type="protein sequence ID" value="ASV31036.1"/>
    <property type="molecule type" value="Genomic_DNA"/>
</dbReference>
<dbReference type="InterPro" id="IPR039426">
    <property type="entry name" value="TonB-dep_rcpt-like"/>
</dbReference>
<dbReference type="Gene3D" id="2.170.130.10">
    <property type="entry name" value="TonB-dependent receptor, plug domain"/>
    <property type="match status" value="1"/>
</dbReference>
<feature type="region of interest" description="Disordered" evidence="8">
    <location>
        <begin position="1028"/>
        <end position="1056"/>
    </location>
</feature>
<evidence type="ECO:0000256" key="3">
    <source>
        <dbReference type="ARBA" id="ARBA00022452"/>
    </source>
</evidence>
<keyword evidence="5 7" id="KW-0472">Membrane</keyword>
<dbReference type="SUPFAM" id="SSF56935">
    <property type="entry name" value="Porins"/>
    <property type="match status" value="1"/>
</dbReference>
<gene>
    <name evidence="10" type="ORF">CJ263_12905</name>
</gene>
<feature type="domain" description="Secretin/TonB short N-terminal" evidence="9">
    <location>
        <begin position="69"/>
        <end position="120"/>
    </location>
</feature>
<dbReference type="InterPro" id="IPR012910">
    <property type="entry name" value="Plug_dom"/>
</dbReference>
<keyword evidence="11" id="KW-1185">Reference proteome</keyword>
<dbReference type="InterPro" id="IPR036942">
    <property type="entry name" value="Beta-barrel_TonB_sf"/>
</dbReference>
<dbReference type="Gene3D" id="2.40.170.20">
    <property type="entry name" value="TonB-dependent receptor, beta-barrel domain"/>
    <property type="match status" value="1"/>
</dbReference>
<keyword evidence="6 7" id="KW-0998">Cell outer membrane</keyword>
<evidence type="ECO:0000256" key="4">
    <source>
        <dbReference type="ARBA" id="ARBA00022692"/>
    </source>
</evidence>
<evidence type="ECO:0000256" key="2">
    <source>
        <dbReference type="ARBA" id="ARBA00022448"/>
    </source>
</evidence>
<dbReference type="RefSeq" id="WP_094997648.1">
    <property type="nucleotide sequence ID" value="NZ_BMJL01000014.1"/>
</dbReference>
<organism evidence="10 11">
    <name type="scientific">Maribacter cobaltidurans</name>
    <dbReference type="NCBI Taxonomy" id="1178778"/>
    <lineage>
        <taxon>Bacteria</taxon>
        <taxon>Pseudomonadati</taxon>
        <taxon>Bacteroidota</taxon>
        <taxon>Flavobacteriia</taxon>
        <taxon>Flavobacteriales</taxon>
        <taxon>Flavobacteriaceae</taxon>
        <taxon>Maribacter</taxon>
    </lineage>
</organism>
<keyword evidence="4 7" id="KW-0812">Transmembrane</keyword>
<dbReference type="PROSITE" id="PS52016">
    <property type="entry name" value="TONB_DEPENDENT_REC_3"/>
    <property type="match status" value="1"/>
</dbReference>
<evidence type="ECO:0000313" key="11">
    <source>
        <dbReference type="Proteomes" id="UP000215244"/>
    </source>
</evidence>
<evidence type="ECO:0000256" key="7">
    <source>
        <dbReference type="PROSITE-ProRule" id="PRU01360"/>
    </source>
</evidence>